<comment type="caution">
    <text evidence="1">The sequence shown here is derived from an EMBL/GenBank/DDBJ whole genome shotgun (WGS) entry which is preliminary data.</text>
</comment>
<gene>
    <name evidence="1" type="ORF">E0L20_06905</name>
</gene>
<dbReference type="AlphaFoldDB" id="A0A4R0GFK1"/>
<dbReference type="Proteomes" id="UP000291424">
    <property type="component" value="Unassembled WGS sequence"/>
</dbReference>
<accession>A0A4R0GFK1</accession>
<dbReference type="EMBL" id="SJOO01000002">
    <property type="protein sequence ID" value="TCB94128.1"/>
    <property type="molecule type" value="Genomic_DNA"/>
</dbReference>
<evidence type="ECO:0000313" key="2">
    <source>
        <dbReference type="Proteomes" id="UP000291424"/>
    </source>
</evidence>
<evidence type="ECO:0000313" key="1">
    <source>
        <dbReference type="EMBL" id="TCB94128.1"/>
    </source>
</evidence>
<proteinExistence type="predicted"/>
<protein>
    <submittedName>
        <fullName evidence="1">Uncharacterized protein</fullName>
    </submittedName>
</protein>
<dbReference type="OrthoDB" id="6590311at2"/>
<reference evidence="1 2" key="1">
    <citation type="submission" date="2019-02" db="EMBL/GenBank/DDBJ databases">
        <title>The draft genome of Enterobacter spp. strains.</title>
        <authorList>
            <person name="Wang C."/>
            <person name="Feng Y."/>
            <person name="Zong Z."/>
        </authorList>
    </citation>
    <scope>NUCLEOTIDE SEQUENCE [LARGE SCALE GENOMIC DNA]</scope>
    <source>
        <strain evidence="1 2">WCHEW120002</strain>
    </source>
</reference>
<sequence>MGHKTLLPVDVVLKTLRISPSLAGQYSGNLLNFSGIYSRPGVAKNSFSIYHANTVGLTVYGGQFKRL</sequence>
<name>A0A4R0GFK1_9ENTR</name>
<organism evidence="1 2">
    <name type="scientific">Enterobacter wuhouensis</name>
    <dbReference type="NCBI Taxonomy" id="2529381"/>
    <lineage>
        <taxon>Bacteria</taxon>
        <taxon>Pseudomonadati</taxon>
        <taxon>Pseudomonadota</taxon>
        <taxon>Gammaproteobacteria</taxon>
        <taxon>Enterobacterales</taxon>
        <taxon>Enterobacteriaceae</taxon>
        <taxon>Enterobacter</taxon>
    </lineage>
</organism>